<dbReference type="RefSeq" id="YP_009665732.1">
    <property type="nucleotide sequence ID" value="NC_043255.1"/>
</dbReference>
<dbReference type="SUPFAM" id="SSF48403">
    <property type="entry name" value="Ankyrin repeat"/>
    <property type="match status" value="1"/>
</dbReference>
<name>Q6XLX3_9PHYC</name>
<reference evidence="1" key="1">
    <citation type="journal article" date="2003" name="J. Mol. Evol.">
        <title>Comparisons of two large phaeoviral genomes and evolutionary implications.</title>
        <authorList>
            <person name="Delaroque N."/>
            <person name="Boland W."/>
            <person name="Muller D.G."/>
            <person name="Knippers R."/>
        </authorList>
    </citation>
    <scope>NUCLEOTIDE SEQUENCE</scope>
    <source>
        <strain evidence="1">FirrV-1</strain>
    </source>
</reference>
<proteinExistence type="predicted"/>
<organism evidence="1">
    <name type="scientific">Feldmannia irregularis virus a</name>
    <dbReference type="NCBI Taxonomy" id="231992"/>
    <lineage>
        <taxon>Viruses</taxon>
        <taxon>Varidnaviria</taxon>
        <taxon>Bamfordvirae</taxon>
        <taxon>Nucleocytoviricota</taxon>
        <taxon>Megaviricetes</taxon>
        <taxon>Algavirales</taxon>
        <taxon>Phycodnaviridae</taxon>
        <taxon>Phaeovirus</taxon>
        <taxon>Phaeovirus irregularis</taxon>
    </lineage>
</organism>
<sequence>MMTMKTRHNKKRLKEFYFATEQYDMIELLCEDWRTPEERLGLAIKYGKYKIVHKLFEDGVLLSDCDCRDAIRTGNLWIVERAVAQGLFNRSKNENAMDRVRDVVEYGTVRMAHLVICYENIELNTYSDFRVSLLGHSLCRKDVTLDLSMTKYLLAQGADETLRPFCGVIPCNTIDYLIAHVKTEESIHVAVSLLCFPCIWRRKYGRFYLNIVSYL</sequence>
<reference evidence="1" key="2">
    <citation type="submission" date="2014-06" db="EMBL/GenBank/DDBJ databases">
        <authorList>
            <person name="Delaroque N."/>
            <person name="Knippers R."/>
            <person name="Mueller D.G."/>
            <person name="Bothe G."/>
            <person name="Thomas P."/>
            <person name="Boland W."/>
        </authorList>
    </citation>
    <scope>NUCLEOTIDE SEQUENCE</scope>
    <source>
        <strain evidence="1">FirrV-1</strain>
    </source>
</reference>
<dbReference type="EMBL" id="AY225135">
    <property type="protein sequence ID" value="AAR26938.1"/>
    <property type="molecule type" value="Genomic_DNA"/>
</dbReference>
<dbReference type="GeneID" id="41332328"/>
<dbReference type="InterPro" id="IPR036770">
    <property type="entry name" value="Ankyrin_rpt-contain_sf"/>
</dbReference>
<dbReference type="KEGG" id="vg:41332328"/>
<protein>
    <submittedName>
        <fullName evidence="1">FirrV-1-C5</fullName>
    </submittedName>
</protein>
<evidence type="ECO:0000313" key="1">
    <source>
        <dbReference type="EMBL" id="AAR26938.1"/>
    </source>
</evidence>
<accession>Q6XLX3</accession>